<evidence type="ECO:0000313" key="2">
    <source>
        <dbReference type="Proteomes" id="UP000289169"/>
    </source>
</evidence>
<dbReference type="Proteomes" id="UP000289169">
    <property type="component" value="Segment"/>
</dbReference>
<sequence length="365" mass="42384">MQIIVSAKHAITAIFEDIKMSWFSEFLFGTNNRKESNKWQNISDSLHVIDFFPFGTEKVFTYTPKVDLKNDPIVIRFNKLYELLNDSSIKWNSKYNMNSNSIYVYELDFKTINLHNMPDGKGGLVSISFQWALDISNDNIPFNLNITISRSKYTPHVAGLNPMELCPKNEKLLSVEGCFEIIETLIDNQDLIIKPYRHKRYKAYGFNDGKYWKKDNIIIKADAGSLNIYKLVNGLVEHIEFKCSFREERESFLRKAINTLNELGPKDSSWVEIDSPKIIWAEAFASTKAKELADRYKEISAHMDYIFASYKQVADSMINHGGGFIAPIKCYDSYMSFLKMMDMKSNFKDYEIENYLRTIGKFDKS</sequence>
<dbReference type="EMBL" id="MK240351">
    <property type="protein sequence ID" value="QAU03925.1"/>
    <property type="molecule type" value="Genomic_DNA"/>
</dbReference>
<protein>
    <submittedName>
        <fullName evidence="1">Uncharacterized protein</fullName>
    </submittedName>
</protein>
<evidence type="ECO:0000313" key="1">
    <source>
        <dbReference type="EMBL" id="QAU03925.1"/>
    </source>
</evidence>
<reference evidence="1 2" key="1">
    <citation type="submission" date="2018-11" db="EMBL/GenBank/DDBJ databases">
        <authorList>
            <person name="Teng T."/>
        </authorList>
    </citation>
    <scope>NUCLEOTIDE SEQUENCE [LARGE SCALE GENOMIC DNA]</scope>
</reference>
<name>A0A410T592_9CAUD</name>
<organism evidence="1 2">
    <name type="scientific">Acinetobacter phage Henu6</name>
    <dbReference type="NCBI Taxonomy" id="2500136"/>
    <lineage>
        <taxon>Viruses</taxon>
        <taxon>Duplodnaviria</taxon>
        <taxon>Heunggongvirae</taxon>
        <taxon>Uroviricota</taxon>
        <taxon>Caudoviricetes</taxon>
        <taxon>Pantevenvirales</taxon>
        <taxon>Straboviridae</taxon>
        <taxon>Twarogvirinae</taxon>
        <taxon>Zedzedvirus</taxon>
        <taxon>Zedzedvirus zz1</taxon>
    </lineage>
</organism>
<proteinExistence type="predicted"/>
<accession>A0A410T592</accession>
<gene>
    <name evidence="1" type="ORF">Henu6_gp120</name>
</gene>